<dbReference type="KEGG" id="caml:H6X83_04065"/>
<organism evidence="2 3">
    <name type="scientific">Caproicibacterium amylolyticum</name>
    <dbReference type="NCBI Taxonomy" id="2766537"/>
    <lineage>
        <taxon>Bacteria</taxon>
        <taxon>Bacillati</taxon>
        <taxon>Bacillota</taxon>
        <taxon>Clostridia</taxon>
        <taxon>Eubacteriales</taxon>
        <taxon>Oscillospiraceae</taxon>
        <taxon>Caproicibacterium</taxon>
    </lineage>
</organism>
<dbReference type="InterPro" id="IPR009636">
    <property type="entry name" value="SCAF"/>
</dbReference>
<protein>
    <submittedName>
        <fullName evidence="2">Phage scaffolding protein</fullName>
    </submittedName>
</protein>
<dbReference type="EMBL" id="CP060696">
    <property type="protein sequence ID" value="QNO18819.1"/>
    <property type="molecule type" value="Genomic_DNA"/>
</dbReference>
<sequence length="175" mass="18833">MKKEELTALGLTEDQAEKVFALHGKDITKLQGANAAITTERDNYKAQLDTANTKLTGYDPEWKAKADTAATTAQKQVDAIKFDYALNDALKTAKAKDVTGVKAHLKTDALKLDGDNILGLKEQLESVKKDYGFLFNSEEKPPQFSGATPGPSAGALTDKDKANAALREVFGGSKE</sequence>
<name>A0A7G9WJF7_9FIRM</name>
<dbReference type="RefSeq" id="WP_212507886.1">
    <property type="nucleotide sequence ID" value="NZ_CP060696.1"/>
</dbReference>
<evidence type="ECO:0000313" key="2">
    <source>
        <dbReference type="EMBL" id="QNO18819.1"/>
    </source>
</evidence>
<feature type="region of interest" description="Disordered" evidence="1">
    <location>
        <begin position="138"/>
        <end position="158"/>
    </location>
</feature>
<reference evidence="2 3" key="1">
    <citation type="submission" date="2020-08" db="EMBL/GenBank/DDBJ databases">
        <authorList>
            <person name="Ren C."/>
            <person name="Gu Y."/>
            <person name="Xu Y."/>
        </authorList>
    </citation>
    <scope>NUCLEOTIDE SEQUENCE [LARGE SCALE GENOMIC DNA]</scope>
    <source>
        <strain evidence="2 3">LBM18003</strain>
    </source>
</reference>
<gene>
    <name evidence="2" type="ORF">H6X83_04065</name>
</gene>
<dbReference type="Proteomes" id="UP000516046">
    <property type="component" value="Chromosome"/>
</dbReference>
<evidence type="ECO:0000313" key="3">
    <source>
        <dbReference type="Proteomes" id="UP000516046"/>
    </source>
</evidence>
<evidence type="ECO:0000256" key="1">
    <source>
        <dbReference type="SAM" id="MobiDB-lite"/>
    </source>
</evidence>
<dbReference type="AlphaFoldDB" id="A0A7G9WJF7"/>
<accession>A0A7G9WJF7</accession>
<dbReference type="Pfam" id="PF06810">
    <property type="entry name" value="Phage_scaffold"/>
    <property type="match status" value="1"/>
</dbReference>
<keyword evidence="3" id="KW-1185">Reference proteome</keyword>
<proteinExistence type="predicted"/>